<dbReference type="InterPro" id="IPR052309">
    <property type="entry name" value="C-type_Lectin_Domain_Fam1"/>
</dbReference>
<keyword evidence="4" id="KW-0175">Coiled coil</keyword>
<feature type="transmembrane region" description="Helical" evidence="5">
    <location>
        <begin position="12"/>
        <end position="32"/>
    </location>
</feature>
<dbReference type="InterPro" id="IPR016187">
    <property type="entry name" value="CTDL_fold"/>
</dbReference>
<keyword evidence="8" id="KW-1185">Reference proteome</keyword>
<gene>
    <name evidence="7" type="ORF">DAT39_018541</name>
</gene>
<keyword evidence="5" id="KW-0812">Transmembrane</keyword>
<evidence type="ECO:0000256" key="3">
    <source>
        <dbReference type="ARBA" id="ARBA00023180"/>
    </source>
</evidence>
<evidence type="ECO:0000256" key="2">
    <source>
        <dbReference type="ARBA" id="ARBA00023157"/>
    </source>
</evidence>
<keyword evidence="1" id="KW-0430">Lectin</keyword>
<dbReference type="Proteomes" id="UP000727407">
    <property type="component" value="Unassembled WGS sequence"/>
</dbReference>
<evidence type="ECO:0000313" key="8">
    <source>
        <dbReference type="Proteomes" id="UP000727407"/>
    </source>
</evidence>
<feature type="non-terminal residue" evidence="7">
    <location>
        <position position="171"/>
    </location>
</feature>
<dbReference type="InterPro" id="IPR001304">
    <property type="entry name" value="C-type_lectin-like"/>
</dbReference>
<name>A0A8J4TAQ6_CLAMG</name>
<accession>A0A8J4TAQ6</accession>
<dbReference type="Gene3D" id="3.10.100.10">
    <property type="entry name" value="Mannose-Binding Protein A, subunit A"/>
    <property type="match status" value="1"/>
</dbReference>
<dbReference type="SUPFAM" id="SSF56436">
    <property type="entry name" value="C-type lectin-like"/>
    <property type="match status" value="1"/>
</dbReference>
<feature type="non-terminal residue" evidence="7">
    <location>
        <position position="1"/>
    </location>
</feature>
<dbReference type="PROSITE" id="PS50041">
    <property type="entry name" value="C_TYPE_LECTIN_2"/>
    <property type="match status" value="1"/>
</dbReference>
<dbReference type="EMBL" id="QNUK01000557">
    <property type="protein sequence ID" value="KAF5891745.1"/>
    <property type="molecule type" value="Genomic_DNA"/>
</dbReference>
<feature type="domain" description="C-type lectin" evidence="6">
    <location>
        <begin position="99"/>
        <end position="171"/>
    </location>
</feature>
<evidence type="ECO:0000259" key="6">
    <source>
        <dbReference type="PROSITE" id="PS50041"/>
    </source>
</evidence>
<reference evidence="7" key="1">
    <citation type="submission" date="2020-07" db="EMBL/GenBank/DDBJ databases">
        <title>Clarias magur genome sequencing, assembly and annotation.</title>
        <authorList>
            <person name="Kushwaha B."/>
            <person name="Kumar R."/>
            <person name="Das P."/>
            <person name="Joshi C.G."/>
            <person name="Kumar D."/>
            <person name="Nagpure N.S."/>
            <person name="Pandey M."/>
            <person name="Agarwal S."/>
            <person name="Srivastava S."/>
            <person name="Singh M."/>
            <person name="Sahoo L."/>
            <person name="Jayasankar P."/>
            <person name="Meher P.K."/>
            <person name="Koringa P.G."/>
            <person name="Iquebal M.A."/>
            <person name="Das S.P."/>
            <person name="Bit A."/>
            <person name="Patnaik S."/>
            <person name="Patel N."/>
            <person name="Shah T.M."/>
            <person name="Hinsu A."/>
            <person name="Jena J.K."/>
        </authorList>
    </citation>
    <scope>NUCLEOTIDE SEQUENCE</scope>
    <source>
        <strain evidence="7">CIFAMagur01</strain>
        <tissue evidence="7">Testis</tissue>
    </source>
</reference>
<dbReference type="PANTHER" id="PTHR46490">
    <property type="entry name" value="C-TYPE LECTIN DOMAIN FAMILY 12 MEMBER A-RELATED"/>
    <property type="match status" value="1"/>
</dbReference>
<keyword evidence="2" id="KW-1015">Disulfide bond</keyword>
<protein>
    <submittedName>
        <fullName evidence="7">C-type lectin domain family 4 member E-like isoform X1</fullName>
    </submittedName>
</protein>
<dbReference type="Gene3D" id="1.20.5.400">
    <property type="match status" value="1"/>
</dbReference>
<evidence type="ECO:0000256" key="4">
    <source>
        <dbReference type="SAM" id="Coils"/>
    </source>
</evidence>
<comment type="caution">
    <text evidence="7">The sequence shown here is derived from an EMBL/GenBank/DDBJ whole genome shotgun (WGS) entry which is preliminary data.</text>
</comment>
<feature type="coiled-coil region" evidence="4">
    <location>
        <begin position="34"/>
        <end position="89"/>
    </location>
</feature>
<evidence type="ECO:0000313" key="7">
    <source>
        <dbReference type="EMBL" id="KAF5891745.1"/>
    </source>
</evidence>
<dbReference type="GO" id="GO:0030246">
    <property type="term" value="F:carbohydrate binding"/>
    <property type="evidence" value="ECO:0007669"/>
    <property type="project" value="UniProtKB-KW"/>
</dbReference>
<keyword evidence="5" id="KW-0472">Membrane</keyword>
<proteinExistence type="predicted"/>
<organism evidence="7 8">
    <name type="scientific">Clarias magur</name>
    <name type="common">Asian catfish</name>
    <name type="synonym">Macropteronotus magur</name>
    <dbReference type="NCBI Taxonomy" id="1594786"/>
    <lineage>
        <taxon>Eukaryota</taxon>
        <taxon>Metazoa</taxon>
        <taxon>Chordata</taxon>
        <taxon>Craniata</taxon>
        <taxon>Vertebrata</taxon>
        <taxon>Euteleostomi</taxon>
        <taxon>Actinopterygii</taxon>
        <taxon>Neopterygii</taxon>
        <taxon>Teleostei</taxon>
        <taxon>Ostariophysi</taxon>
        <taxon>Siluriformes</taxon>
        <taxon>Clariidae</taxon>
        <taxon>Clarias</taxon>
    </lineage>
</organism>
<dbReference type="OrthoDB" id="2142683at2759"/>
<evidence type="ECO:0000256" key="1">
    <source>
        <dbReference type="ARBA" id="ARBA00022734"/>
    </source>
</evidence>
<keyword evidence="5" id="KW-1133">Transmembrane helix</keyword>
<dbReference type="Pfam" id="PF00059">
    <property type="entry name" value="Lectin_C"/>
    <property type="match status" value="1"/>
</dbReference>
<sequence>GHTAWSRCYRLSAVFVVLQCVLLLTAVIVLWVKFNNLTAEHDQLQTSYNNLNLEKDRLQVSSNRMRNERQQLKFQRDQLQQETSLLQNMLVKLGCRVFDSNVCYNLTKKMSWTESRNYCKARGADLVIINSTEEQEFISKYFGSVEAWIGLTDTEKEGTFKWRDNSPLTTA</sequence>
<dbReference type="AlphaFoldDB" id="A0A8J4TAQ6"/>
<evidence type="ECO:0000256" key="5">
    <source>
        <dbReference type="SAM" id="Phobius"/>
    </source>
</evidence>
<keyword evidence="3" id="KW-0325">Glycoprotein</keyword>
<dbReference type="PANTHER" id="PTHR46490:SF6">
    <property type="entry name" value="ASIALOGLYCOPROTEIN RECEPTOR 1-LIKE-RELATED"/>
    <property type="match status" value="1"/>
</dbReference>
<dbReference type="InterPro" id="IPR016186">
    <property type="entry name" value="C-type_lectin-like/link_sf"/>
</dbReference>